<organism evidence="8 9">
    <name type="scientific">Musa troglodytarum</name>
    <name type="common">fe'i banana</name>
    <dbReference type="NCBI Taxonomy" id="320322"/>
    <lineage>
        <taxon>Eukaryota</taxon>
        <taxon>Viridiplantae</taxon>
        <taxon>Streptophyta</taxon>
        <taxon>Embryophyta</taxon>
        <taxon>Tracheophyta</taxon>
        <taxon>Spermatophyta</taxon>
        <taxon>Magnoliopsida</taxon>
        <taxon>Liliopsida</taxon>
        <taxon>Zingiberales</taxon>
        <taxon>Musaceae</taxon>
        <taxon>Musa</taxon>
    </lineage>
</organism>
<feature type="transmembrane region" description="Helical" evidence="7">
    <location>
        <begin position="16"/>
        <end position="34"/>
    </location>
</feature>
<dbReference type="PANTHER" id="PTHR48020">
    <property type="entry name" value="PROTON MYO-INOSITOL COTRANSPORTER"/>
    <property type="match status" value="1"/>
</dbReference>
<dbReference type="InterPro" id="IPR005828">
    <property type="entry name" value="MFS_sugar_transport-like"/>
</dbReference>
<dbReference type="SUPFAM" id="SSF103473">
    <property type="entry name" value="MFS general substrate transporter"/>
    <property type="match status" value="1"/>
</dbReference>
<name>A0A9E7EH00_9LILI</name>
<evidence type="ECO:0000313" key="8">
    <source>
        <dbReference type="EMBL" id="URD76717.1"/>
    </source>
</evidence>
<evidence type="ECO:0000256" key="6">
    <source>
        <dbReference type="SAM" id="MobiDB-lite"/>
    </source>
</evidence>
<evidence type="ECO:0000313" key="9">
    <source>
        <dbReference type="Proteomes" id="UP001055439"/>
    </source>
</evidence>
<proteinExistence type="predicted"/>
<keyword evidence="3 7" id="KW-0812">Transmembrane</keyword>
<keyword evidence="9" id="KW-1185">Reference proteome</keyword>
<dbReference type="Pfam" id="PF00083">
    <property type="entry name" value="Sugar_tr"/>
    <property type="match status" value="1"/>
</dbReference>
<accession>A0A9E7EH00</accession>
<keyword evidence="5 7" id="KW-0472">Membrane</keyword>
<evidence type="ECO:0000256" key="4">
    <source>
        <dbReference type="ARBA" id="ARBA00022989"/>
    </source>
</evidence>
<dbReference type="InterPro" id="IPR050814">
    <property type="entry name" value="Myo-inositol_Transporter"/>
</dbReference>
<sequence>MSFLSLYKAISLSGSFYLYAGIAAAGWVFFYVFLPETRGRNLEEMEELFGKASKSREKAEETGGVELVEGDEGESHDGRKD</sequence>
<feature type="region of interest" description="Disordered" evidence="6">
    <location>
        <begin position="52"/>
        <end position="81"/>
    </location>
</feature>
<evidence type="ECO:0000256" key="7">
    <source>
        <dbReference type="SAM" id="Phobius"/>
    </source>
</evidence>
<protein>
    <submittedName>
        <fullName evidence="8">Sugar transporter</fullName>
    </submittedName>
</protein>
<keyword evidence="8" id="KW-0762">Sugar transport</keyword>
<dbReference type="Gene3D" id="1.20.1250.20">
    <property type="entry name" value="MFS general substrate transporter like domains"/>
    <property type="match status" value="1"/>
</dbReference>
<dbReference type="AlphaFoldDB" id="A0A9E7EH00"/>
<dbReference type="OrthoDB" id="782388at2759"/>
<evidence type="ECO:0000256" key="5">
    <source>
        <dbReference type="ARBA" id="ARBA00023136"/>
    </source>
</evidence>
<dbReference type="GO" id="GO:0022857">
    <property type="term" value="F:transmembrane transporter activity"/>
    <property type="evidence" value="ECO:0007669"/>
    <property type="project" value="InterPro"/>
</dbReference>
<evidence type="ECO:0000256" key="1">
    <source>
        <dbReference type="ARBA" id="ARBA00004370"/>
    </source>
</evidence>
<evidence type="ECO:0000256" key="2">
    <source>
        <dbReference type="ARBA" id="ARBA00022448"/>
    </source>
</evidence>
<dbReference type="InterPro" id="IPR036259">
    <property type="entry name" value="MFS_trans_sf"/>
</dbReference>
<keyword evidence="2" id="KW-0813">Transport</keyword>
<dbReference type="GO" id="GO:0016020">
    <property type="term" value="C:membrane"/>
    <property type="evidence" value="ECO:0007669"/>
    <property type="project" value="UniProtKB-SubCell"/>
</dbReference>
<dbReference type="EMBL" id="CP097502">
    <property type="protein sequence ID" value="URD76717.1"/>
    <property type="molecule type" value="Genomic_DNA"/>
</dbReference>
<dbReference type="PANTHER" id="PTHR48020:SF49">
    <property type="entry name" value="SUGAR TRANSPORTER"/>
    <property type="match status" value="1"/>
</dbReference>
<comment type="subcellular location">
    <subcellularLocation>
        <location evidence="1">Membrane</location>
    </subcellularLocation>
</comment>
<gene>
    <name evidence="8" type="ORF">MUK42_35323</name>
</gene>
<evidence type="ECO:0000256" key="3">
    <source>
        <dbReference type="ARBA" id="ARBA00022692"/>
    </source>
</evidence>
<reference evidence="8" key="1">
    <citation type="submission" date="2022-05" db="EMBL/GenBank/DDBJ databases">
        <title>The Musa troglodytarum L. genome provides insights into the mechanism of non-climacteric behaviour and enrichment of carotenoids.</title>
        <authorList>
            <person name="Wang J."/>
        </authorList>
    </citation>
    <scope>NUCLEOTIDE SEQUENCE</scope>
    <source>
        <tissue evidence="8">Leaf</tissue>
    </source>
</reference>
<keyword evidence="4 7" id="KW-1133">Transmembrane helix</keyword>
<dbReference type="Proteomes" id="UP001055439">
    <property type="component" value="Chromosome 1"/>
</dbReference>